<dbReference type="EMBL" id="SNYN01000001">
    <property type="protein sequence ID" value="TDQ54731.1"/>
    <property type="molecule type" value="Genomic_DNA"/>
</dbReference>
<evidence type="ECO:0000313" key="2">
    <source>
        <dbReference type="EMBL" id="TDQ54731.1"/>
    </source>
</evidence>
<evidence type="ECO:0000313" key="3">
    <source>
        <dbReference type="Proteomes" id="UP000295281"/>
    </source>
</evidence>
<dbReference type="Proteomes" id="UP000295281">
    <property type="component" value="Unassembled WGS sequence"/>
</dbReference>
<evidence type="ECO:0000256" key="1">
    <source>
        <dbReference type="SAM" id="MobiDB-lite"/>
    </source>
</evidence>
<proteinExistence type="predicted"/>
<name>A0A4R6V399_9ACTN</name>
<dbReference type="RefSeq" id="WP_133739366.1">
    <property type="nucleotide sequence ID" value="NZ_SNYN01000001.1"/>
</dbReference>
<gene>
    <name evidence="2" type="ORF">EV190_10147</name>
</gene>
<organism evidence="2 3">
    <name type="scientific">Actinorugispora endophytica</name>
    <dbReference type="NCBI Taxonomy" id="1605990"/>
    <lineage>
        <taxon>Bacteria</taxon>
        <taxon>Bacillati</taxon>
        <taxon>Actinomycetota</taxon>
        <taxon>Actinomycetes</taxon>
        <taxon>Streptosporangiales</taxon>
        <taxon>Nocardiopsidaceae</taxon>
        <taxon>Actinorugispora</taxon>
    </lineage>
</organism>
<reference evidence="2 3" key="1">
    <citation type="submission" date="2019-03" db="EMBL/GenBank/DDBJ databases">
        <title>Genomic Encyclopedia of Type Strains, Phase IV (KMG-IV): sequencing the most valuable type-strain genomes for metagenomic binning, comparative biology and taxonomic classification.</title>
        <authorList>
            <person name="Goeker M."/>
        </authorList>
    </citation>
    <scope>NUCLEOTIDE SEQUENCE [LARGE SCALE GENOMIC DNA]</scope>
    <source>
        <strain evidence="2 3">DSM 46770</strain>
    </source>
</reference>
<comment type="caution">
    <text evidence="2">The sequence shown here is derived from an EMBL/GenBank/DDBJ whole genome shotgun (WGS) entry which is preliminary data.</text>
</comment>
<feature type="compositionally biased region" description="Acidic residues" evidence="1">
    <location>
        <begin position="16"/>
        <end position="30"/>
    </location>
</feature>
<sequence>MTYEANHSRVAPLDRAEEEGGSPETPEADAAEQRASAGGDNDDDWQSGVSLGAGSEVPEADAVEQAREVHEDEDDYR</sequence>
<dbReference type="AlphaFoldDB" id="A0A4R6V399"/>
<keyword evidence="3" id="KW-1185">Reference proteome</keyword>
<protein>
    <recommendedName>
        <fullName evidence="4">DUF5709 domain-containing protein</fullName>
    </recommendedName>
</protein>
<accession>A0A4R6V399</accession>
<evidence type="ECO:0008006" key="4">
    <source>
        <dbReference type="Google" id="ProtNLM"/>
    </source>
</evidence>
<feature type="region of interest" description="Disordered" evidence="1">
    <location>
        <begin position="1"/>
        <end position="77"/>
    </location>
</feature>